<evidence type="ECO:0000313" key="4">
    <source>
        <dbReference type="Proteomes" id="UP000262056"/>
    </source>
</evidence>
<name>A0A656PPN9_UNCKA</name>
<feature type="domain" description="DUF3644" evidence="2">
    <location>
        <begin position="11"/>
        <end position="182"/>
    </location>
</feature>
<evidence type="ECO:0000259" key="2">
    <source>
        <dbReference type="Pfam" id="PF12358"/>
    </source>
</evidence>
<evidence type="ECO:0000313" key="3">
    <source>
        <dbReference type="EMBL" id="HCQ40386.1"/>
    </source>
</evidence>
<dbReference type="InterPro" id="IPR022104">
    <property type="entry name" value="DUF3644"/>
</dbReference>
<keyword evidence="1" id="KW-1133">Transmembrane helix</keyword>
<organism evidence="3 4">
    <name type="scientific">candidate division WWE3 bacterium</name>
    <dbReference type="NCBI Taxonomy" id="2053526"/>
    <lineage>
        <taxon>Bacteria</taxon>
        <taxon>Katanobacteria</taxon>
    </lineage>
</organism>
<dbReference type="EMBL" id="DQFB01000003">
    <property type="protein sequence ID" value="HCQ40386.1"/>
    <property type="molecule type" value="Genomic_DNA"/>
</dbReference>
<protein>
    <submittedName>
        <fullName evidence="3">DUF3644 domain-containing protein</fullName>
    </submittedName>
</protein>
<comment type="caution">
    <text evidence="3">The sequence shown here is derived from an EMBL/GenBank/DDBJ whole genome shotgun (WGS) entry which is preliminary data.</text>
</comment>
<evidence type="ECO:0000256" key="1">
    <source>
        <dbReference type="SAM" id="Phobius"/>
    </source>
</evidence>
<sequence>MRRLRKNCKLLLDKSRDSATQAVSAFNDPRSVFRTGNFAVLMCIAWTSLLHSYFEKRKEKYYYKQDNGRYVKIDDEYKAWELSECVKHVFSENDPVRKNIELFVKLRNQIEHRNLPGIDTELIGECQAFVLNFEEFLTREYGQTASLIDTMFMPIQISPSRHPLPKTKSEEKVIGFIRQYRNLLTADVLNSQQFSFKAFLIPKIGNHRSSSDVAIEFVKFDPNNPEEMAKYEKAIIGIKEKLVPVANQNLYRPSAVLAELEKRGTRRSLTWHTRNWQRFNVRPITNAANKTPTKSEFCVYDKAHGDYLYTDAWIDLLAKQK</sequence>
<dbReference type="Pfam" id="PF12358">
    <property type="entry name" value="DUF3644"/>
    <property type="match status" value="1"/>
</dbReference>
<feature type="transmembrane region" description="Helical" evidence="1">
    <location>
        <begin position="36"/>
        <end position="54"/>
    </location>
</feature>
<accession>A0A656PPN9</accession>
<keyword evidence="1" id="KW-0472">Membrane</keyword>
<dbReference type="Proteomes" id="UP000262056">
    <property type="component" value="Unassembled WGS sequence"/>
</dbReference>
<gene>
    <name evidence="3" type="ORF">DIU24_01595</name>
</gene>
<keyword evidence="1" id="KW-0812">Transmembrane</keyword>
<dbReference type="AlphaFoldDB" id="A0A656PPN9"/>
<reference evidence="3 4" key="1">
    <citation type="journal article" date="2018" name="Nat. Biotechnol.">
        <title>A standardized bacterial taxonomy based on genome phylogeny substantially revises the tree of life.</title>
        <authorList>
            <person name="Parks D.H."/>
            <person name="Chuvochina M."/>
            <person name="Waite D.W."/>
            <person name="Rinke C."/>
            <person name="Skarshewski A."/>
            <person name="Chaumeil P.A."/>
            <person name="Hugenholtz P."/>
        </authorList>
    </citation>
    <scope>NUCLEOTIDE SEQUENCE [LARGE SCALE GENOMIC DNA]</scope>
    <source>
        <strain evidence="3">UBA12021</strain>
    </source>
</reference>
<proteinExistence type="predicted"/>